<reference evidence="1" key="1">
    <citation type="submission" date="2011-10" db="EMBL/GenBank/DDBJ databases">
        <title>The Genome Sequence of Fusarium oxysporum HDV247.</title>
        <authorList>
            <consortium name="The Broad Institute Genome Sequencing Platform"/>
            <person name="Ma L.-J."/>
            <person name="Gale L.R."/>
            <person name="Schwartz D.C."/>
            <person name="Zhou S."/>
            <person name="Corby-Kistler H."/>
            <person name="Young S.K."/>
            <person name="Zeng Q."/>
            <person name="Gargeya S."/>
            <person name="Fitzgerald M."/>
            <person name="Haas B."/>
            <person name="Abouelleil A."/>
            <person name="Alvarado L."/>
            <person name="Arachchi H.M."/>
            <person name="Berlin A."/>
            <person name="Brown A."/>
            <person name="Chapman S.B."/>
            <person name="Chen Z."/>
            <person name="Dunbar C."/>
            <person name="Freedman E."/>
            <person name="Gearin G."/>
            <person name="Goldberg J."/>
            <person name="Griggs A."/>
            <person name="Gujja S."/>
            <person name="Heiman D."/>
            <person name="Howarth C."/>
            <person name="Larson L."/>
            <person name="Lui A."/>
            <person name="MacDonald P.J.P."/>
            <person name="Montmayeur A."/>
            <person name="Murphy C."/>
            <person name="Neiman D."/>
            <person name="Pearson M."/>
            <person name="Priest M."/>
            <person name="Roberts A."/>
            <person name="Saif S."/>
            <person name="Shea T."/>
            <person name="Shenoy N."/>
            <person name="Sisk P."/>
            <person name="Stolte C."/>
            <person name="Sykes S."/>
            <person name="Wortman J."/>
            <person name="Nusbaum C."/>
            <person name="Birren B."/>
        </authorList>
    </citation>
    <scope>NUCLEOTIDE SEQUENCE [LARGE SCALE GENOMIC DNA]</scope>
    <source>
        <strain evidence="1">HDV247</strain>
    </source>
</reference>
<gene>
    <name evidence="1" type="ORF">FOVG_07195</name>
</gene>
<evidence type="ECO:0000313" key="1">
    <source>
        <dbReference type="EMBL" id="EXA41737.1"/>
    </source>
</evidence>
<name>W9PHM2_FUSOX</name>
<dbReference type="EMBL" id="JH650972">
    <property type="protein sequence ID" value="EXA41737.1"/>
    <property type="molecule type" value="Genomic_DNA"/>
</dbReference>
<reference evidence="1" key="2">
    <citation type="submission" date="2012-05" db="EMBL/GenBank/DDBJ databases">
        <title>Annotation of the Genome Sequence of Fusarium oxysporum HDV247.</title>
        <authorList>
            <consortium name="The Broad Institute Genomics Platform"/>
            <person name="Ma L.-J."/>
            <person name="Corby-Kistler H."/>
            <person name="Broz K."/>
            <person name="Gale L.R."/>
            <person name="Jonkers W."/>
            <person name="O'Donnell K."/>
            <person name="Ploetz R."/>
            <person name="Steinberg C."/>
            <person name="Schwartz D.C."/>
            <person name="VanEtten H."/>
            <person name="Zhou S."/>
            <person name="Young S.K."/>
            <person name="Zeng Q."/>
            <person name="Gargeya S."/>
            <person name="Fitzgerald M."/>
            <person name="Abouelleil A."/>
            <person name="Alvarado L."/>
            <person name="Chapman S.B."/>
            <person name="Gainer-Dewar J."/>
            <person name="Goldberg J."/>
            <person name="Griggs A."/>
            <person name="Gujja S."/>
            <person name="Hansen M."/>
            <person name="Howarth C."/>
            <person name="Imamovic A."/>
            <person name="Ireland A."/>
            <person name="Larimer J."/>
            <person name="McCowan C."/>
            <person name="Murphy C."/>
            <person name="Pearson M."/>
            <person name="Poon T.W."/>
            <person name="Priest M."/>
            <person name="Roberts A."/>
            <person name="Saif S."/>
            <person name="Shea T."/>
            <person name="Sykes S."/>
            <person name="Wortman J."/>
            <person name="Nusbaum C."/>
            <person name="Birren B."/>
        </authorList>
    </citation>
    <scope>NUCLEOTIDE SEQUENCE</scope>
    <source>
        <strain evidence="1">HDV247</strain>
    </source>
</reference>
<protein>
    <submittedName>
        <fullName evidence="1">Uncharacterized protein</fullName>
    </submittedName>
</protein>
<dbReference type="Proteomes" id="UP000030751">
    <property type="component" value="Unassembled WGS sequence"/>
</dbReference>
<dbReference type="HOGENOM" id="CLU_2096991_0_0_1"/>
<organism evidence="1">
    <name type="scientific">Fusarium oxysporum f. sp. pisi HDV247</name>
    <dbReference type="NCBI Taxonomy" id="1080344"/>
    <lineage>
        <taxon>Eukaryota</taxon>
        <taxon>Fungi</taxon>
        <taxon>Dikarya</taxon>
        <taxon>Ascomycota</taxon>
        <taxon>Pezizomycotina</taxon>
        <taxon>Sordariomycetes</taxon>
        <taxon>Hypocreomycetidae</taxon>
        <taxon>Hypocreales</taxon>
        <taxon>Nectriaceae</taxon>
        <taxon>Fusarium</taxon>
        <taxon>Fusarium oxysporum species complex</taxon>
    </lineage>
</organism>
<accession>W9PHM2</accession>
<proteinExistence type="predicted"/>
<sequence length="116" mass="13514">MGSSIVSRHHDLFTLCSMKGTFRTSTGFTKSYGSFFASLLETAPFPNLCEKDELQQVVDVFLVPRRDKRLEMLDDLGMRCYRYCDPVVVLFDQLEDILLPSFLRQPHRFYLCFCLV</sequence>
<dbReference type="AlphaFoldDB" id="W9PHM2"/>